<comment type="similarity">
    <text evidence="1">Belongs to the peptidase S45 family.</text>
</comment>
<dbReference type="InterPro" id="IPR014395">
    <property type="entry name" value="Pen/GL7ACA/AHL_acylase"/>
</dbReference>
<protein>
    <submittedName>
        <fullName evidence="6">Aculeacin A acylase</fullName>
    </submittedName>
</protein>
<reference evidence="6 7" key="1">
    <citation type="submission" date="2021-01" db="EMBL/GenBank/DDBJ databases">
        <title>Whole genome shotgun sequence of Verrucosispora lutea NBRC 106530.</title>
        <authorList>
            <person name="Komaki H."/>
            <person name="Tamura T."/>
        </authorList>
    </citation>
    <scope>NUCLEOTIDE SEQUENCE [LARGE SCALE GENOMIC DNA]</scope>
    <source>
        <strain evidence="6 7">NBRC 106530</strain>
    </source>
</reference>
<feature type="signal peptide" evidence="5">
    <location>
        <begin position="1"/>
        <end position="31"/>
    </location>
</feature>
<dbReference type="PIRSF" id="PIRSF001227">
    <property type="entry name" value="Pen_acylase"/>
    <property type="match status" value="1"/>
</dbReference>
<keyword evidence="2 5" id="KW-0732">Signal</keyword>
<gene>
    <name evidence="6" type="ORF">Vlu01_16760</name>
</gene>
<keyword evidence="7" id="KW-1185">Reference proteome</keyword>
<dbReference type="SUPFAM" id="SSF56235">
    <property type="entry name" value="N-terminal nucleophile aminohydrolases (Ntn hydrolases)"/>
    <property type="match status" value="1"/>
</dbReference>
<keyword evidence="4" id="KW-0865">Zymogen</keyword>
<feature type="chain" id="PRO_5045512068" evidence="5">
    <location>
        <begin position="32"/>
        <end position="826"/>
    </location>
</feature>
<dbReference type="PANTHER" id="PTHR34218">
    <property type="entry name" value="PEPTIDASE S45 PENICILLIN AMIDASE"/>
    <property type="match status" value="1"/>
</dbReference>
<evidence type="ECO:0000256" key="4">
    <source>
        <dbReference type="ARBA" id="ARBA00023145"/>
    </source>
</evidence>
<proteinExistence type="inferred from homology"/>
<evidence type="ECO:0000313" key="6">
    <source>
        <dbReference type="EMBL" id="GIJ21052.1"/>
    </source>
</evidence>
<dbReference type="RefSeq" id="WP_203996228.1">
    <property type="nucleotide sequence ID" value="NZ_BOPB01000009.1"/>
</dbReference>
<dbReference type="Gene3D" id="1.10.1400.10">
    <property type="match status" value="1"/>
</dbReference>
<evidence type="ECO:0000256" key="1">
    <source>
        <dbReference type="ARBA" id="ARBA00006586"/>
    </source>
</evidence>
<dbReference type="InterPro" id="IPR043146">
    <property type="entry name" value="Penicillin_amidase_N_B-knob"/>
</dbReference>
<sequence length="826" mass="87466">MSDRRTPVATRRPSRRIAIAAVLTISAAVLVATPGSSTTVTVQGDTYQAVIRRTSFGVPHVLAADLGGAGFGQGWAYAEDRFCDLADQIIKIRSQRSRWFGPGPDRVHLATDLAYLGLGLRERAEAQVTELSPPVHDLLSGYAAGYNAYLDEHGAAGVPGWCAGQDWLPHVTVVDLLAYQRDVALSASGQQLLAPIALAQPPGAISAGPLTSARRNPARIMPAGLARLPEEPGGVGSNGWALGAERTRSGHGMLLANPHFPWQGELRFWEVHLTVPGVLNVYGAALGGIPGVQIGFNDHVAWTHTVASGSRYTLYSVDLVPGRPTTYLVDGQPEEMTAKEVTISVDWGSGQPEPVTRTLWSTRYGPVLDLSSSDASLRWSTLRAITYRDANIDTGGLTQQWLGIALATDVAGVRDAIARDQSIPWVNTLATDDKGNAWYADASATPNLSAATAGQWRHSPYGVLDGSVGANAWVAEPGARVPGLVPFSRQPQLLRRDYVLNANDSHWMVNAHQPLTGYSPLQGTEGTPLSARSRENFRLLNDRAASGLDLSGLGEAVLSNDALTAVLLRDAVTRGCRARGDQPIRVGGSSVDLRPGCAVLRRWDGQFDVGSSGAVLWRETIRSVLLAHPDALTRAGALFSVDFDSRRPTTTPSGAPADITPLLTGLGAAMLRLSANSLALDVSLGDVQYTLKGTTRIPVPGSHEQVGIANVVGHTARPGSSLEPVVDAGPPSADTDLTADGYVVNTGTSYLMVVSFGTRGPTARALLTFGQSADPASPYFTDQTRLFTRGQLRDCAFTEAAIAADPELTVRAVATTQAARPTRGRG</sequence>
<comment type="caution">
    <text evidence="6">The sequence shown here is derived from an EMBL/GenBank/DDBJ whole genome shotgun (WGS) entry which is preliminary data.</text>
</comment>
<keyword evidence="3" id="KW-0378">Hydrolase</keyword>
<name>A0ABQ4IT05_9ACTN</name>
<dbReference type="InterPro" id="IPR023343">
    <property type="entry name" value="Penicillin_amidase_dom1"/>
</dbReference>
<dbReference type="Gene3D" id="3.60.20.10">
    <property type="entry name" value="Glutamine Phosphoribosylpyrophosphate, subunit 1, domain 1"/>
    <property type="match status" value="1"/>
</dbReference>
<evidence type="ECO:0000256" key="3">
    <source>
        <dbReference type="ARBA" id="ARBA00022801"/>
    </source>
</evidence>
<dbReference type="Gene3D" id="2.30.120.10">
    <property type="match status" value="1"/>
</dbReference>
<evidence type="ECO:0000313" key="7">
    <source>
        <dbReference type="Proteomes" id="UP000643165"/>
    </source>
</evidence>
<dbReference type="InterPro" id="IPR002692">
    <property type="entry name" value="S45"/>
</dbReference>
<accession>A0ABQ4IT05</accession>
<dbReference type="InterPro" id="IPR029055">
    <property type="entry name" value="Ntn_hydrolases_N"/>
</dbReference>
<organism evidence="6 7">
    <name type="scientific">Micromonospora lutea</name>
    <dbReference type="NCBI Taxonomy" id="419825"/>
    <lineage>
        <taxon>Bacteria</taxon>
        <taxon>Bacillati</taxon>
        <taxon>Actinomycetota</taxon>
        <taxon>Actinomycetes</taxon>
        <taxon>Micromonosporales</taxon>
        <taxon>Micromonosporaceae</taxon>
        <taxon>Micromonospora</taxon>
    </lineage>
</organism>
<evidence type="ECO:0000256" key="2">
    <source>
        <dbReference type="ARBA" id="ARBA00022729"/>
    </source>
</evidence>
<dbReference type="Gene3D" id="1.10.439.10">
    <property type="entry name" value="Penicillin Amidohydrolase, domain 1"/>
    <property type="match status" value="1"/>
</dbReference>
<dbReference type="EMBL" id="BOPB01000009">
    <property type="protein sequence ID" value="GIJ21052.1"/>
    <property type="molecule type" value="Genomic_DNA"/>
</dbReference>
<evidence type="ECO:0000256" key="5">
    <source>
        <dbReference type="SAM" id="SignalP"/>
    </source>
</evidence>
<dbReference type="Proteomes" id="UP000643165">
    <property type="component" value="Unassembled WGS sequence"/>
</dbReference>
<dbReference type="Pfam" id="PF01804">
    <property type="entry name" value="Penicil_amidase"/>
    <property type="match status" value="1"/>
</dbReference>
<dbReference type="PANTHER" id="PTHR34218:SF3">
    <property type="entry name" value="ACYL-HOMOSERINE LACTONE ACYLASE PVDQ"/>
    <property type="match status" value="1"/>
</dbReference>
<dbReference type="InterPro" id="IPR043147">
    <property type="entry name" value="Penicillin_amidase_A-knob"/>
</dbReference>